<comment type="caution">
    <text evidence="2">The sequence shown here is derived from an EMBL/GenBank/DDBJ whole genome shotgun (WGS) entry which is preliminary data.</text>
</comment>
<dbReference type="Gene3D" id="1.10.3210.10">
    <property type="entry name" value="Hypothetical protein af1432"/>
    <property type="match status" value="1"/>
</dbReference>
<dbReference type="EMBL" id="WNZZ01000004">
    <property type="protein sequence ID" value="MUG22313.1"/>
    <property type="molecule type" value="Genomic_DNA"/>
</dbReference>
<protein>
    <submittedName>
        <fullName evidence="2">HD domain-containing protein</fullName>
    </submittedName>
</protein>
<dbReference type="SMART" id="SM00471">
    <property type="entry name" value="HDc"/>
    <property type="match status" value="1"/>
</dbReference>
<reference evidence="2 3" key="1">
    <citation type="submission" date="2019-11" db="EMBL/GenBank/DDBJ databases">
        <title>Draft genome sequences of five Paenibacillus species of dairy origin.</title>
        <authorList>
            <person name="Olajide A.M."/>
            <person name="Chen S."/>
            <person name="Lapointe G."/>
        </authorList>
    </citation>
    <scope>NUCLEOTIDE SEQUENCE [LARGE SCALE GENOMIC DNA]</scope>
    <source>
        <strain evidence="2 3">3CT49</strain>
    </source>
</reference>
<dbReference type="PANTHER" id="PTHR43155">
    <property type="entry name" value="CYCLIC DI-GMP PHOSPHODIESTERASE PA4108-RELATED"/>
    <property type="match status" value="1"/>
</dbReference>
<dbReference type="Proteomes" id="UP000442469">
    <property type="component" value="Unassembled WGS sequence"/>
</dbReference>
<evidence type="ECO:0000313" key="2">
    <source>
        <dbReference type="EMBL" id="MUG22313.1"/>
    </source>
</evidence>
<evidence type="ECO:0000313" key="3">
    <source>
        <dbReference type="Proteomes" id="UP000442469"/>
    </source>
</evidence>
<dbReference type="AlphaFoldDB" id="A0A6N8EU52"/>
<dbReference type="PANTHER" id="PTHR43155:SF2">
    <property type="entry name" value="CYCLIC DI-GMP PHOSPHODIESTERASE PA4108"/>
    <property type="match status" value="1"/>
</dbReference>
<dbReference type="PROSITE" id="PS51832">
    <property type="entry name" value="HD_GYP"/>
    <property type="match status" value="1"/>
</dbReference>
<proteinExistence type="predicted"/>
<gene>
    <name evidence="2" type="ORF">GNQ08_07770</name>
</gene>
<feature type="domain" description="HD-GYP" evidence="1">
    <location>
        <begin position="115"/>
        <end position="311"/>
    </location>
</feature>
<dbReference type="SUPFAM" id="SSF109604">
    <property type="entry name" value="HD-domain/PDEase-like"/>
    <property type="match status" value="1"/>
</dbReference>
<name>A0A6N8EU52_PAEMA</name>
<dbReference type="InterPro" id="IPR003607">
    <property type="entry name" value="HD/PDEase_dom"/>
</dbReference>
<organism evidence="2 3">
    <name type="scientific">Paenibacillus macerans</name>
    <name type="common">Bacillus macerans</name>
    <dbReference type="NCBI Taxonomy" id="44252"/>
    <lineage>
        <taxon>Bacteria</taxon>
        <taxon>Bacillati</taxon>
        <taxon>Bacillota</taxon>
        <taxon>Bacilli</taxon>
        <taxon>Bacillales</taxon>
        <taxon>Paenibacillaceae</taxon>
        <taxon>Paenibacillus</taxon>
    </lineage>
</organism>
<dbReference type="Pfam" id="PF13487">
    <property type="entry name" value="HD_5"/>
    <property type="match status" value="1"/>
</dbReference>
<dbReference type="InterPro" id="IPR037522">
    <property type="entry name" value="HD_GYP_dom"/>
</dbReference>
<dbReference type="CDD" id="cd00077">
    <property type="entry name" value="HDc"/>
    <property type="match status" value="1"/>
</dbReference>
<evidence type="ECO:0000259" key="1">
    <source>
        <dbReference type="PROSITE" id="PS51832"/>
    </source>
</evidence>
<sequence>MRKKEGDRLRDSHETSLHFIGRKVNKDIFSEAGALLLSESMVITQEHLATLENRGIILTEDDLAAEIFALEDLSSPQAKIVDDAVQYVNEIFNEVRETKKVPLAEIRKSVIPAIHEMTQATQLIRLFAALQAKDDYTYRHNIAVGTMSNLLGGWMGLDHRDLLQLTAAAFLHDIGKTLIPDEILNKPGDLTAEEFAIMKNHTVFGYEILKDTVGVNHRQALVALQHHERMDGSGYPLGITAEKIDLFSRIVAVVDIFHAMTSKRVYRDPAPFNEVLDQMEKDAFGPLDPSITKMFVEKMMHSLIGSPVVLTDDRKGIVVMLNPHDLTHPLIRTEDGYVDLSKDLSVHIKRIF</sequence>
<accession>A0A6N8EU52</accession>